<keyword evidence="1" id="KW-0805">Transcription regulation</keyword>
<sequence>MRVDQLEKTEYRDILLYKIEENGHGDYPFFIQKVTVDHEEGSLHRHDYFQIYYVAKGRLKHYINGKTFGLTKGDLFVIPPYIPHKTFSFDNDNERCEALEIEFKPEFINQSFANDADLELFMDFMYIEPFMVNEHQVRPRLRLSGSVEMDVEKIVYDFLHEFEERKPGFELIIKSAILRLLAILGREAASDYGPADSYSHQDKHKESILRIIQYIEEHYTEKIYLHDIVKRSFMCHSYFCSAFKQVTKKSFARYLNELRVSRAKEFLCKTDLKIVEICSKTGFNNVTHFNRIFKQITTMSPMQFKETYTHKTPKSKIV</sequence>
<dbReference type="PROSITE" id="PS01124">
    <property type="entry name" value="HTH_ARAC_FAMILY_2"/>
    <property type="match status" value="1"/>
</dbReference>
<evidence type="ECO:0000259" key="4">
    <source>
        <dbReference type="PROSITE" id="PS01124"/>
    </source>
</evidence>
<dbReference type="InterPro" id="IPR003313">
    <property type="entry name" value="AraC-bd"/>
</dbReference>
<accession>A0A329MNS5</accession>
<dbReference type="InterPro" id="IPR018060">
    <property type="entry name" value="HTH_AraC"/>
</dbReference>
<dbReference type="PANTHER" id="PTHR43280">
    <property type="entry name" value="ARAC-FAMILY TRANSCRIPTIONAL REGULATOR"/>
    <property type="match status" value="1"/>
</dbReference>
<evidence type="ECO:0000313" key="5">
    <source>
        <dbReference type="EMBL" id="RAV21272.1"/>
    </source>
</evidence>
<evidence type="ECO:0000313" key="6">
    <source>
        <dbReference type="Proteomes" id="UP000250369"/>
    </source>
</evidence>
<comment type="caution">
    <text evidence="5">The sequence shown here is derived from an EMBL/GenBank/DDBJ whole genome shotgun (WGS) entry which is preliminary data.</text>
</comment>
<protein>
    <recommendedName>
        <fullName evidence="4">HTH araC/xylS-type domain-containing protein</fullName>
    </recommendedName>
</protein>
<evidence type="ECO:0000256" key="2">
    <source>
        <dbReference type="ARBA" id="ARBA00023125"/>
    </source>
</evidence>
<dbReference type="InterPro" id="IPR014710">
    <property type="entry name" value="RmlC-like_jellyroll"/>
</dbReference>
<reference evidence="5 6" key="1">
    <citation type="journal article" date="2009" name="Int. J. Syst. Evol. Microbiol.">
        <title>Paenibacillus contaminans sp. nov., isolated from a contaminated laboratory plate.</title>
        <authorList>
            <person name="Chou J.H."/>
            <person name="Lee J.H."/>
            <person name="Lin M.C."/>
            <person name="Chang P.S."/>
            <person name="Arun A.B."/>
            <person name="Young C.C."/>
            <person name="Chen W.M."/>
        </authorList>
    </citation>
    <scope>NUCLEOTIDE SEQUENCE [LARGE SCALE GENOMIC DNA]</scope>
    <source>
        <strain evidence="5 6">CKOBP-6</strain>
    </source>
</reference>
<dbReference type="Gene3D" id="2.60.120.10">
    <property type="entry name" value="Jelly Rolls"/>
    <property type="match status" value="1"/>
</dbReference>
<keyword evidence="2" id="KW-0238">DNA-binding</keyword>
<dbReference type="SUPFAM" id="SSF51215">
    <property type="entry name" value="Regulatory protein AraC"/>
    <property type="match status" value="1"/>
</dbReference>
<dbReference type="AlphaFoldDB" id="A0A329MNS5"/>
<organism evidence="5 6">
    <name type="scientific">Paenibacillus contaminans</name>
    <dbReference type="NCBI Taxonomy" id="450362"/>
    <lineage>
        <taxon>Bacteria</taxon>
        <taxon>Bacillati</taxon>
        <taxon>Bacillota</taxon>
        <taxon>Bacilli</taxon>
        <taxon>Bacillales</taxon>
        <taxon>Paenibacillaceae</taxon>
        <taxon>Paenibacillus</taxon>
    </lineage>
</organism>
<dbReference type="InterPro" id="IPR037923">
    <property type="entry name" value="HTH-like"/>
</dbReference>
<dbReference type="Pfam" id="PF02311">
    <property type="entry name" value="AraC_binding"/>
    <property type="match status" value="1"/>
</dbReference>
<gene>
    <name evidence="5" type="ORF">DQG23_11480</name>
</gene>
<dbReference type="InterPro" id="IPR009057">
    <property type="entry name" value="Homeodomain-like_sf"/>
</dbReference>
<dbReference type="PANTHER" id="PTHR43280:SF2">
    <property type="entry name" value="HTH-TYPE TRANSCRIPTIONAL REGULATOR EXSA"/>
    <property type="match status" value="1"/>
</dbReference>
<dbReference type="SMART" id="SM00342">
    <property type="entry name" value="HTH_ARAC"/>
    <property type="match status" value="1"/>
</dbReference>
<dbReference type="Pfam" id="PF12833">
    <property type="entry name" value="HTH_18"/>
    <property type="match status" value="1"/>
</dbReference>
<dbReference type="GO" id="GO:0043565">
    <property type="term" value="F:sequence-specific DNA binding"/>
    <property type="evidence" value="ECO:0007669"/>
    <property type="project" value="InterPro"/>
</dbReference>
<dbReference type="Gene3D" id="1.10.10.60">
    <property type="entry name" value="Homeodomain-like"/>
    <property type="match status" value="2"/>
</dbReference>
<name>A0A329MNS5_9BACL</name>
<feature type="domain" description="HTH araC/xylS-type" evidence="4">
    <location>
        <begin position="209"/>
        <end position="307"/>
    </location>
</feature>
<proteinExistence type="predicted"/>
<keyword evidence="3" id="KW-0804">Transcription</keyword>
<dbReference type="SUPFAM" id="SSF46689">
    <property type="entry name" value="Homeodomain-like"/>
    <property type="match status" value="2"/>
</dbReference>
<dbReference type="Proteomes" id="UP000250369">
    <property type="component" value="Unassembled WGS sequence"/>
</dbReference>
<dbReference type="OrthoDB" id="9799319at2"/>
<dbReference type="RefSeq" id="WP_113030976.1">
    <property type="nucleotide sequence ID" value="NZ_QMFB01000005.1"/>
</dbReference>
<dbReference type="EMBL" id="QMFB01000005">
    <property type="protein sequence ID" value="RAV21272.1"/>
    <property type="molecule type" value="Genomic_DNA"/>
</dbReference>
<dbReference type="GO" id="GO:0003700">
    <property type="term" value="F:DNA-binding transcription factor activity"/>
    <property type="evidence" value="ECO:0007669"/>
    <property type="project" value="InterPro"/>
</dbReference>
<evidence type="ECO:0000256" key="3">
    <source>
        <dbReference type="ARBA" id="ARBA00023163"/>
    </source>
</evidence>
<evidence type="ECO:0000256" key="1">
    <source>
        <dbReference type="ARBA" id="ARBA00023015"/>
    </source>
</evidence>
<keyword evidence="6" id="KW-1185">Reference proteome</keyword>